<reference evidence="1" key="1">
    <citation type="journal article" date="2021" name="G3 (Bethesda)">
        <title>Genome and transcriptome analysis of the beet armyworm Spodoptera exigua reveals targets for pest control. .</title>
        <authorList>
            <person name="Simon S."/>
            <person name="Breeschoten T."/>
            <person name="Jansen H.J."/>
            <person name="Dirks R.P."/>
            <person name="Schranz M.E."/>
            <person name="Ros V.I.D."/>
        </authorList>
    </citation>
    <scope>NUCLEOTIDE SEQUENCE</scope>
    <source>
        <strain evidence="1">TB_SE_WUR_2020</strain>
    </source>
</reference>
<dbReference type="AlphaFoldDB" id="A0A922SFJ5"/>
<sequence length="113" mass="13532">MLTYYVSLEKKNTSDILNASSNQSRDYNRTEEIKIARWFFFRSCYFNNFVQHLRNECHIKYYAPICWLSGMQWYVIILVRSEIVKLEQASLWAENSSLVHEVTIDVPDRETLL</sequence>
<accession>A0A922SFJ5</accession>
<gene>
    <name evidence="1" type="ORF">HF086_004427</name>
</gene>
<name>A0A922SFJ5_SPOEX</name>
<organism evidence="1 2">
    <name type="scientific">Spodoptera exigua</name>
    <name type="common">Beet armyworm</name>
    <name type="synonym">Noctua fulgens</name>
    <dbReference type="NCBI Taxonomy" id="7107"/>
    <lineage>
        <taxon>Eukaryota</taxon>
        <taxon>Metazoa</taxon>
        <taxon>Ecdysozoa</taxon>
        <taxon>Arthropoda</taxon>
        <taxon>Hexapoda</taxon>
        <taxon>Insecta</taxon>
        <taxon>Pterygota</taxon>
        <taxon>Neoptera</taxon>
        <taxon>Endopterygota</taxon>
        <taxon>Lepidoptera</taxon>
        <taxon>Glossata</taxon>
        <taxon>Ditrysia</taxon>
        <taxon>Noctuoidea</taxon>
        <taxon>Noctuidae</taxon>
        <taxon>Amphipyrinae</taxon>
        <taxon>Spodoptera</taxon>
    </lineage>
</organism>
<evidence type="ECO:0000313" key="1">
    <source>
        <dbReference type="EMBL" id="KAH9635073.1"/>
    </source>
</evidence>
<dbReference type="Proteomes" id="UP000814243">
    <property type="component" value="Unassembled WGS sequence"/>
</dbReference>
<proteinExistence type="predicted"/>
<protein>
    <submittedName>
        <fullName evidence="1">Uncharacterized protein</fullName>
    </submittedName>
</protein>
<evidence type="ECO:0000313" key="2">
    <source>
        <dbReference type="Proteomes" id="UP000814243"/>
    </source>
</evidence>
<comment type="caution">
    <text evidence="1">The sequence shown here is derived from an EMBL/GenBank/DDBJ whole genome shotgun (WGS) entry which is preliminary data.</text>
</comment>
<dbReference type="EMBL" id="JACEFF010000573">
    <property type="protein sequence ID" value="KAH9635073.1"/>
    <property type="molecule type" value="Genomic_DNA"/>
</dbReference>